<evidence type="ECO:0000313" key="2">
    <source>
        <dbReference type="Proteomes" id="UP000605990"/>
    </source>
</evidence>
<protein>
    <submittedName>
        <fullName evidence="1">Uncharacterized protein</fullName>
    </submittedName>
</protein>
<accession>A0ABR7J2Q8</accession>
<name>A0ABR7J2Q8_9FLAO</name>
<dbReference type="Proteomes" id="UP000605990">
    <property type="component" value="Unassembled WGS sequence"/>
</dbReference>
<evidence type="ECO:0000313" key="1">
    <source>
        <dbReference type="EMBL" id="MBC5836247.1"/>
    </source>
</evidence>
<reference evidence="1 2" key="1">
    <citation type="submission" date="2020-08" db="EMBL/GenBank/DDBJ databases">
        <title>Description of novel Flavobacterium F-408 isolate.</title>
        <authorList>
            <person name="Saticioglu I.B."/>
            <person name="Duman M."/>
            <person name="Altun S."/>
        </authorList>
    </citation>
    <scope>NUCLEOTIDE SEQUENCE [LARGE SCALE GENOMIC DNA]</scope>
    <source>
        <strain evidence="1 2">F-408</strain>
    </source>
</reference>
<keyword evidence="2" id="KW-1185">Reference proteome</keyword>
<gene>
    <name evidence="1" type="ORF">H8R27_15255</name>
</gene>
<sequence length="155" mass="17657">MAQDYSFIITKEKIEIPKTIIHFKSENLTIIPMNVGGHSVKAFIENKKGILLKNDSFYFNDVTYIKNIIDEIGLTSKDFAIIHTSDFGDIPVDDFQSAFQNGELVKNSIFISEQQNVKDGKEIDVALKILSINPNNIMNFNKFVDAEEEYLKNCD</sequence>
<proteinExistence type="predicted"/>
<dbReference type="EMBL" id="JACRUN010000017">
    <property type="protein sequence ID" value="MBC5836247.1"/>
    <property type="molecule type" value="Genomic_DNA"/>
</dbReference>
<comment type="caution">
    <text evidence="1">The sequence shown here is derived from an EMBL/GenBank/DDBJ whole genome shotgun (WGS) entry which is preliminary data.</text>
</comment>
<dbReference type="RefSeq" id="WP_166131774.1">
    <property type="nucleotide sequence ID" value="NZ_JAANOQ010000017.1"/>
</dbReference>
<organism evidence="1 2">
    <name type="scientific">Flavobacterium bernardetii</name>
    <dbReference type="NCBI Taxonomy" id="2813823"/>
    <lineage>
        <taxon>Bacteria</taxon>
        <taxon>Pseudomonadati</taxon>
        <taxon>Bacteroidota</taxon>
        <taxon>Flavobacteriia</taxon>
        <taxon>Flavobacteriales</taxon>
        <taxon>Flavobacteriaceae</taxon>
        <taxon>Flavobacterium</taxon>
    </lineage>
</organism>